<evidence type="ECO:0000256" key="5">
    <source>
        <dbReference type="ARBA" id="ARBA00023239"/>
    </source>
</evidence>
<dbReference type="InterPro" id="IPR009049">
    <property type="entry name" value="Argininosuccinate_lyase"/>
</dbReference>
<dbReference type="RefSeq" id="WP_220609016.1">
    <property type="nucleotide sequence ID" value="NZ_CP080598.1"/>
</dbReference>
<dbReference type="PANTHER" id="PTHR43814:SF1">
    <property type="entry name" value="ARGININOSUCCINATE LYASE"/>
    <property type="match status" value="1"/>
</dbReference>
<dbReference type="InterPro" id="IPR008948">
    <property type="entry name" value="L-Aspartase-like"/>
</dbReference>
<dbReference type="Gene3D" id="1.10.275.10">
    <property type="entry name" value="Fumarase/aspartase (N-terminal domain)"/>
    <property type="match status" value="1"/>
</dbReference>
<feature type="domain" description="Argininosuccinate lyase C-terminal" evidence="8">
    <location>
        <begin position="367"/>
        <end position="435"/>
    </location>
</feature>
<dbReference type="SUPFAM" id="SSF48557">
    <property type="entry name" value="L-aspartase-like"/>
    <property type="match status" value="1"/>
</dbReference>
<organism evidence="9 10">
    <name type="scientific">Sphaerospermopsis torques-reginae ITEP-024</name>
    <dbReference type="NCBI Taxonomy" id="984208"/>
    <lineage>
        <taxon>Bacteria</taxon>
        <taxon>Bacillati</taxon>
        <taxon>Cyanobacteriota</taxon>
        <taxon>Cyanophyceae</taxon>
        <taxon>Nostocales</taxon>
        <taxon>Aphanizomenonaceae</taxon>
        <taxon>Sphaerospermopsis</taxon>
        <taxon>Sphaerospermopsis torques-reginae</taxon>
    </lineage>
</organism>
<dbReference type="EC" id="4.3.2.1" evidence="2 6"/>
<sequence>MTEKQTWSQRFETVLHPAIALFNASISFDIELIEYDITGSQAHAQMLSHTGIISPEEGEQLVTGLEQIRQEYREGKFQPGIDAEDVHFAVEKRLTEIIGDVGKKLHTARSRNDQVGTDTRLYLRDQIQQIRQYLREFQKVLLDIAENNVETLIPGYTHLQRAQPLSLAHHLLAYLQMAQRDWERLGDVYKRVNISPLGCGALAGTTFPIDRYYTAKLLHFDSIYANSLDGVSDRDFAIEFLCAASMIMVHLSRLSEEVILWASEEFRFVTLKDSCATGSSIMPQKKNPDVPELVRGKTGRVFGHLQAMLVIMKGLPLAYNKDLQEDKEGIFDTVNTVKACLEAMTILMREGLEFRPQRLAEAVTEDFSNATDVADYLAARGVPFREAYNLVGKVVKTSIAAGKLLKDLTLQEWQQIHPAFAEDIYEAISPRQVVAARNSHGGTGFEPVKQALIAARTQVLQQ</sequence>
<dbReference type="InterPro" id="IPR024083">
    <property type="entry name" value="Fumarase/histidase_N"/>
</dbReference>
<evidence type="ECO:0000256" key="2">
    <source>
        <dbReference type="ARBA" id="ARBA00012338"/>
    </source>
</evidence>
<dbReference type="PRINTS" id="PR00149">
    <property type="entry name" value="FUMRATELYASE"/>
</dbReference>
<dbReference type="PROSITE" id="PS00163">
    <property type="entry name" value="FUMARATE_LYASES"/>
    <property type="match status" value="1"/>
</dbReference>
<accession>A0ABX8WX04</accession>
<dbReference type="InterPro" id="IPR000362">
    <property type="entry name" value="Fumarate_lyase_fam"/>
</dbReference>
<dbReference type="PRINTS" id="PR00145">
    <property type="entry name" value="ARGSUCLYASE"/>
</dbReference>
<dbReference type="EMBL" id="CP080598">
    <property type="protein sequence ID" value="QYX30895.1"/>
    <property type="molecule type" value="Genomic_DNA"/>
</dbReference>
<dbReference type="NCBIfam" id="TIGR00838">
    <property type="entry name" value="argH"/>
    <property type="match status" value="1"/>
</dbReference>
<evidence type="ECO:0000256" key="6">
    <source>
        <dbReference type="HAMAP-Rule" id="MF_00006"/>
    </source>
</evidence>
<dbReference type="InterPro" id="IPR020557">
    <property type="entry name" value="Fumarate_lyase_CS"/>
</dbReference>
<gene>
    <name evidence="6 9" type="primary">argH</name>
    <name evidence="9" type="ORF">K2F26_18835</name>
</gene>
<keyword evidence="3 6" id="KW-0055">Arginine biosynthesis</keyword>
<evidence type="ECO:0000259" key="8">
    <source>
        <dbReference type="Pfam" id="PF14698"/>
    </source>
</evidence>
<evidence type="ECO:0000256" key="4">
    <source>
        <dbReference type="ARBA" id="ARBA00022605"/>
    </source>
</evidence>
<dbReference type="CDD" id="cd01359">
    <property type="entry name" value="Argininosuccinate_lyase"/>
    <property type="match status" value="1"/>
</dbReference>
<dbReference type="InterPro" id="IPR029419">
    <property type="entry name" value="Arg_succ_lyase_C"/>
</dbReference>
<keyword evidence="5 6" id="KW-0456">Lyase</keyword>
<feature type="domain" description="Fumarate lyase N-terminal" evidence="7">
    <location>
        <begin position="16"/>
        <end position="303"/>
    </location>
</feature>
<comment type="catalytic activity">
    <reaction evidence="6">
        <text>2-(N(omega)-L-arginino)succinate = fumarate + L-arginine</text>
        <dbReference type="Rhea" id="RHEA:24020"/>
        <dbReference type="ChEBI" id="CHEBI:29806"/>
        <dbReference type="ChEBI" id="CHEBI:32682"/>
        <dbReference type="ChEBI" id="CHEBI:57472"/>
        <dbReference type="EC" id="4.3.2.1"/>
    </reaction>
</comment>
<evidence type="ECO:0000313" key="10">
    <source>
        <dbReference type="Proteomes" id="UP000826540"/>
    </source>
</evidence>
<dbReference type="Gene3D" id="1.10.40.30">
    <property type="entry name" value="Fumarase/aspartase (C-terminal domain)"/>
    <property type="match status" value="1"/>
</dbReference>
<evidence type="ECO:0000256" key="1">
    <source>
        <dbReference type="ARBA" id="ARBA00004941"/>
    </source>
</evidence>
<dbReference type="Gene3D" id="1.20.200.10">
    <property type="entry name" value="Fumarase/aspartase (Central domain)"/>
    <property type="match status" value="1"/>
</dbReference>
<keyword evidence="4 6" id="KW-0028">Amino-acid biosynthesis</keyword>
<evidence type="ECO:0000256" key="3">
    <source>
        <dbReference type="ARBA" id="ARBA00022571"/>
    </source>
</evidence>
<comment type="pathway">
    <text evidence="1 6">Amino-acid biosynthesis; L-arginine biosynthesis; L-arginine from L-ornithine and carbamoyl phosphate: step 3/3.</text>
</comment>
<evidence type="ECO:0000259" key="7">
    <source>
        <dbReference type="Pfam" id="PF00206"/>
    </source>
</evidence>
<dbReference type="InterPro" id="IPR022761">
    <property type="entry name" value="Fumarate_lyase_N"/>
</dbReference>
<keyword evidence="6" id="KW-0963">Cytoplasm</keyword>
<name>A0ABX8WX04_9CYAN</name>
<comment type="subcellular location">
    <subcellularLocation>
        <location evidence="6">Cytoplasm</location>
    </subcellularLocation>
</comment>
<protein>
    <recommendedName>
        <fullName evidence="2 6">Argininosuccinate lyase</fullName>
        <shortName evidence="6">ASAL</shortName>
        <ecNumber evidence="2 6">4.3.2.1</ecNumber>
    </recommendedName>
    <alternativeName>
        <fullName evidence="6">Arginosuccinase</fullName>
    </alternativeName>
</protein>
<dbReference type="Pfam" id="PF00206">
    <property type="entry name" value="Lyase_1"/>
    <property type="match status" value="1"/>
</dbReference>
<dbReference type="Pfam" id="PF14698">
    <property type="entry name" value="ASL_C2"/>
    <property type="match status" value="1"/>
</dbReference>
<dbReference type="Proteomes" id="UP000826540">
    <property type="component" value="Chromosome"/>
</dbReference>
<evidence type="ECO:0000313" key="9">
    <source>
        <dbReference type="EMBL" id="QYX30895.1"/>
    </source>
</evidence>
<dbReference type="HAMAP" id="MF_00006">
    <property type="entry name" value="Arg_succ_lyase"/>
    <property type="match status" value="1"/>
</dbReference>
<comment type="similarity">
    <text evidence="6">Belongs to the lyase 1 family. Argininosuccinate lyase subfamily.</text>
</comment>
<keyword evidence="10" id="KW-1185">Reference proteome</keyword>
<reference evidence="9 10" key="1">
    <citation type="journal article" date="2022" name="J. Am. Chem. Soc.">
        <title>Biosynthesis of Guanitoxin Enables Global Environmental Detection in Freshwater Cyanobacteria.</title>
        <authorList>
            <person name="Lima S.T."/>
            <person name="Fallon T.R."/>
            <person name="Cordoza J.L."/>
            <person name="Chekan J.R."/>
            <person name="Delbaje E."/>
            <person name="Hopiavuori A.R."/>
            <person name="Alvarenga D.O."/>
            <person name="Wood S.M."/>
            <person name="Luhavaya H."/>
            <person name="Baumgartner J.T."/>
            <person name="Dorr F.A."/>
            <person name="Etchegaray A."/>
            <person name="Pinto E."/>
            <person name="McKinnie S.M.K."/>
            <person name="Fiore M.F."/>
            <person name="Moore B.S."/>
        </authorList>
    </citation>
    <scope>NUCLEOTIDE SEQUENCE [LARGE SCALE GENOMIC DNA]</scope>
    <source>
        <strain evidence="9 10">ITEP-024</strain>
    </source>
</reference>
<dbReference type="PANTHER" id="PTHR43814">
    <property type="entry name" value="ARGININOSUCCINATE LYASE"/>
    <property type="match status" value="1"/>
</dbReference>
<dbReference type="GO" id="GO:0004056">
    <property type="term" value="F:argininosuccinate lyase activity"/>
    <property type="evidence" value="ECO:0007669"/>
    <property type="project" value="UniProtKB-EC"/>
</dbReference>
<proteinExistence type="inferred from homology"/>